<protein>
    <recommendedName>
        <fullName evidence="2">SCP domain-containing protein</fullName>
    </recommendedName>
</protein>
<dbReference type="Gramene" id="TVU13476">
    <property type="protein sequence ID" value="TVU13476"/>
    <property type="gene ID" value="EJB05_40534"/>
</dbReference>
<keyword evidence="1" id="KW-0732">Signal</keyword>
<dbReference type="Pfam" id="PF00188">
    <property type="entry name" value="CAP"/>
    <property type="match status" value="1"/>
</dbReference>
<evidence type="ECO:0000256" key="1">
    <source>
        <dbReference type="SAM" id="SignalP"/>
    </source>
</evidence>
<gene>
    <name evidence="3" type="ORF">EJB05_40534</name>
</gene>
<dbReference type="EMBL" id="RWGY01000034">
    <property type="protein sequence ID" value="TVU13476.1"/>
    <property type="molecule type" value="Genomic_DNA"/>
</dbReference>
<dbReference type="Proteomes" id="UP000324897">
    <property type="component" value="Unassembled WGS sequence"/>
</dbReference>
<keyword evidence="4" id="KW-1185">Reference proteome</keyword>
<evidence type="ECO:0000313" key="3">
    <source>
        <dbReference type="EMBL" id="TVU13476.1"/>
    </source>
</evidence>
<sequence>MPYLTIMLLLALASLCAPRAAATDGSDGGVDLDPIRHERAAATIDELQAVHEGRQAVGVPPLTSSAQIAVYASASRSRGLVTARRCSTSARTTCRHWNATALAVAWVQKRQWYDNESNSCAAPPGAGCARYMQVVWPNTTQLGYARIVCDSGDTMLVCD</sequence>
<feature type="non-terminal residue" evidence="3">
    <location>
        <position position="1"/>
    </location>
</feature>
<feature type="domain" description="SCP" evidence="2">
    <location>
        <begin position="42"/>
        <end position="158"/>
    </location>
</feature>
<evidence type="ECO:0000259" key="2">
    <source>
        <dbReference type="SMART" id="SM00198"/>
    </source>
</evidence>
<proteinExistence type="predicted"/>
<comment type="caution">
    <text evidence="3">The sequence shown here is derived from an EMBL/GenBank/DDBJ whole genome shotgun (WGS) entry which is preliminary data.</text>
</comment>
<dbReference type="Gene3D" id="3.40.33.10">
    <property type="entry name" value="CAP"/>
    <property type="match status" value="1"/>
</dbReference>
<evidence type="ECO:0000313" key="4">
    <source>
        <dbReference type="Proteomes" id="UP000324897"/>
    </source>
</evidence>
<dbReference type="AlphaFoldDB" id="A0A5J9TQ21"/>
<organism evidence="3 4">
    <name type="scientific">Eragrostis curvula</name>
    <name type="common">weeping love grass</name>
    <dbReference type="NCBI Taxonomy" id="38414"/>
    <lineage>
        <taxon>Eukaryota</taxon>
        <taxon>Viridiplantae</taxon>
        <taxon>Streptophyta</taxon>
        <taxon>Embryophyta</taxon>
        <taxon>Tracheophyta</taxon>
        <taxon>Spermatophyta</taxon>
        <taxon>Magnoliopsida</taxon>
        <taxon>Liliopsida</taxon>
        <taxon>Poales</taxon>
        <taxon>Poaceae</taxon>
        <taxon>PACMAD clade</taxon>
        <taxon>Chloridoideae</taxon>
        <taxon>Eragrostideae</taxon>
        <taxon>Eragrostidinae</taxon>
        <taxon>Eragrostis</taxon>
    </lineage>
</organism>
<accession>A0A5J9TQ21</accession>
<dbReference type="InterPro" id="IPR014044">
    <property type="entry name" value="CAP_dom"/>
</dbReference>
<dbReference type="SMART" id="SM00198">
    <property type="entry name" value="SCP"/>
    <property type="match status" value="1"/>
</dbReference>
<dbReference type="SUPFAM" id="SSF55797">
    <property type="entry name" value="PR-1-like"/>
    <property type="match status" value="1"/>
</dbReference>
<feature type="chain" id="PRO_5023863567" description="SCP domain-containing protein" evidence="1">
    <location>
        <begin position="23"/>
        <end position="159"/>
    </location>
</feature>
<dbReference type="OrthoDB" id="337038at2759"/>
<reference evidence="3 4" key="1">
    <citation type="journal article" date="2019" name="Sci. Rep.">
        <title>A high-quality genome of Eragrostis curvula grass provides insights into Poaceae evolution and supports new strategies to enhance forage quality.</title>
        <authorList>
            <person name="Carballo J."/>
            <person name="Santos B.A.C.M."/>
            <person name="Zappacosta D."/>
            <person name="Garbus I."/>
            <person name="Selva J.P."/>
            <person name="Gallo C.A."/>
            <person name="Diaz A."/>
            <person name="Albertini E."/>
            <person name="Caccamo M."/>
            <person name="Echenique V."/>
        </authorList>
    </citation>
    <scope>NUCLEOTIDE SEQUENCE [LARGE SCALE GENOMIC DNA]</scope>
    <source>
        <strain evidence="4">cv. Victoria</strain>
        <tissue evidence="3">Leaf</tissue>
    </source>
</reference>
<dbReference type="InterPro" id="IPR035940">
    <property type="entry name" value="CAP_sf"/>
</dbReference>
<name>A0A5J9TQ21_9POAL</name>
<feature type="signal peptide" evidence="1">
    <location>
        <begin position="1"/>
        <end position="22"/>
    </location>
</feature>